<comment type="caution">
    <text evidence="1">The sequence shown here is derived from an EMBL/GenBank/DDBJ whole genome shotgun (WGS) entry which is preliminary data.</text>
</comment>
<accession>A0ABR2ZQE4</accession>
<dbReference type="Proteomes" id="UP001437256">
    <property type="component" value="Unassembled WGS sequence"/>
</dbReference>
<gene>
    <name evidence="1" type="ORF">AAF712_009436</name>
</gene>
<name>A0ABR2ZQE4_9AGAR</name>
<proteinExistence type="predicted"/>
<dbReference type="EMBL" id="JBBXMP010000076">
    <property type="protein sequence ID" value="KAL0063638.1"/>
    <property type="molecule type" value="Genomic_DNA"/>
</dbReference>
<sequence length="136" mass="14850">MSLSDLTSLQQTFNEAIDIYKVVLAARNILEPSLNTSKPHPTDNTAYLLTPAMYEARKTASASVGLIKTFFNPHNTVLAMSWASMEVASIRLAAEIGLTSVGELEEGLSAKDIEDKPSVDELKIAMSQVAHFCKMF</sequence>
<protein>
    <submittedName>
        <fullName evidence="1">Uncharacterized protein</fullName>
    </submittedName>
</protein>
<reference evidence="1 2" key="1">
    <citation type="submission" date="2024-05" db="EMBL/GenBank/DDBJ databases">
        <title>A draft genome resource for the thread blight pathogen Marasmius tenuissimus strain MS-2.</title>
        <authorList>
            <person name="Yulfo-Soto G.E."/>
            <person name="Baruah I.K."/>
            <person name="Amoako-Attah I."/>
            <person name="Bukari Y."/>
            <person name="Meinhardt L.W."/>
            <person name="Bailey B.A."/>
            <person name="Cohen S.P."/>
        </authorList>
    </citation>
    <scope>NUCLEOTIDE SEQUENCE [LARGE SCALE GENOMIC DNA]</scope>
    <source>
        <strain evidence="1 2">MS-2</strain>
    </source>
</reference>
<evidence type="ECO:0000313" key="2">
    <source>
        <dbReference type="Proteomes" id="UP001437256"/>
    </source>
</evidence>
<evidence type="ECO:0000313" key="1">
    <source>
        <dbReference type="EMBL" id="KAL0063638.1"/>
    </source>
</evidence>
<keyword evidence="2" id="KW-1185">Reference proteome</keyword>
<organism evidence="1 2">
    <name type="scientific">Marasmius tenuissimus</name>
    <dbReference type="NCBI Taxonomy" id="585030"/>
    <lineage>
        <taxon>Eukaryota</taxon>
        <taxon>Fungi</taxon>
        <taxon>Dikarya</taxon>
        <taxon>Basidiomycota</taxon>
        <taxon>Agaricomycotina</taxon>
        <taxon>Agaricomycetes</taxon>
        <taxon>Agaricomycetidae</taxon>
        <taxon>Agaricales</taxon>
        <taxon>Marasmiineae</taxon>
        <taxon>Marasmiaceae</taxon>
        <taxon>Marasmius</taxon>
    </lineage>
</organism>